<keyword evidence="1" id="KW-1133">Transmembrane helix</keyword>
<dbReference type="Proteomes" id="UP000283872">
    <property type="component" value="Unassembled WGS sequence"/>
</dbReference>
<accession>A0A3E5EAE8</accession>
<name>A0A3E5EAE8_9BACT</name>
<comment type="caution">
    <text evidence="2">The sequence shown here is derived from an EMBL/GenBank/DDBJ whole genome shotgun (WGS) entry which is preliminary data.</text>
</comment>
<dbReference type="AlphaFoldDB" id="A0A3E5EAE8"/>
<protein>
    <submittedName>
        <fullName evidence="2">Uncharacterized protein</fullName>
    </submittedName>
</protein>
<dbReference type="RefSeq" id="WP_117586262.1">
    <property type="nucleotide sequence ID" value="NZ_QRVA01000002.1"/>
</dbReference>
<dbReference type="EMBL" id="QRVA01000002">
    <property type="protein sequence ID" value="RGS19426.1"/>
    <property type="molecule type" value="Genomic_DNA"/>
</dbReference>
<evidence type="ECO:0000313" key="3">
    <source>
        <dbReference type="Proteomes" id="UP000283872"/>
    </source>
</evidence>
<evidence type="ECO:0000313" key="2">
    <source>
        <dbReference type="EMBL" id="RGS19426.1"/>
    </source>
</evidence>
<reference evidence="2 3" key="1">
    <citation type="submission" date="2018-08" db="EMBL/GenBank/DDBJ databases">
        <title>A genome reference for cultivated species of the human gut microbiota.</title>
        <authorList>
            <person name="Zou Y."/>
            <person name="Xue W."/>
            <person name="Luo G."/>
        </authorList>
    </citation>
    <scope>NUCLEOTIDE SEQUENCE [LARGE SCALE GENOMIC DNA]</scope>
    <source>
        <strain evidence="2 3">AF24-12</strain>
    </source>
</reference>
<evidence type="ECO:0000256" key="1">
    <source>
        <dbReference type="SAM" id="Phobius"/>
    </source>
</evidence>
<keyword evidence="1" id="KW-0472">Membrane</keyword>
<proteinExistence type="predicted"/>
<sequence>MIGQAMDFYLAGDSSPAIHSKTVAKVRKRIGFTKFWVFFLAYLIYFSYLCYQIYNNNIKKEVIMQATKNNTKEETIRKFKQLLKHKEEMLERAKQYDGIDIYAKTEIHY</sequence>
<gene>
    <name evidence="2" type="ORF">DWY11_01345</name>
</gene>
<feature type="transmembrane region" description="Helical" evidence="1">
    <location>
        <begin position="35"/>
        <end position="54"/>
    </location>
</feature>
<organism evidence="2 3">
    <name type="scientific">Segatella copri</name>
    <dbReference type="NCBI Taxonomy" id="165179"/>
    <lineage>
        <taxon>Bacteria</taxon>
        <taxon>Pseudomonadati</taxon>
        <taxon>Bacteroidota</taxon>
        <taxon>Bacteroidia</taxon>
        <taxon>Bacteroidales</taxon>
        <taxon>Prevotellaceae</taxon>
        <taxon>Segatella</taxon>
    </lineage>
</organism>
<keyword evidence="1" id="KW-0812">Transmembrane</keyword>